<dbReference type="EMBL" id="BARU01001731">
    <property type="protein sequence ID" value="GAH20254.1"/>
    <property type="molecule type" value="Genomic_DNA"/>
</dbReference>
<sequence>MKVLQDIWIVEKSGIVIFHREFDKVVSPQLFGAMMSALNMFAEQLA</sequence>
<protein>
    <submittedName>
        <fullName evidence="1">Uncharacterized protein</fullName>
    </submittedName>
</protein>
<feature type="non-terminal residue" evidence="1">
    <location>
        <position position="46"/>
    </location>
</feature>
<reference evidence="1" key="1">
    <citation type="journal article" date="2014" name="Front. Microbiol.">
        <title>High frequency of phylogenetically diverse reductive dehalogenase-homologous genes in deep subseafloor sedimentary metagenomes.</title>
        <authorList>
            <person name="Kawai M."/>
            <person name="Futagami T."/>
            <person name="Toyoda A."/>
            <person name="Takaki Y."/>
            <person name="Nishi S."/>
            <person name="Hori S."/>
            <person name="Arai W."/>
            <person name="Tsubouchi T."/>
            <person name="Morono Y."/>
            <person name="Uchiyama I."/>
            <person name="Ito T."/>
            <person name="Fujiyama A."/>
            <person name="Inagaki F."/>
            <person name="Takami H."/>
        </authorList>
    </citation>
    <scope>NUCLEOTIDE SEQUENCE</scope>
    <source>
        <strain evidence="1">Expedition CK06-06</strain>
    </source>
</reference>
<proteinExistence type="predicted"/>
<comment type="caution">
    <text evidence="1">The sequence shown here is derived from an EMBL/GenBank/DDBJ whole genome shotgun (WGS) entry which is preliminary data.</text>
</comment>
<name>X1ESV9_9ZZZZ</name>
<evidence type="ECO:0000313" key="1">
    <source>
        <dbReference type="EMBL" id="GAH20254.1"/>
    </source>
</evidence>
<accession>X1ESV9</accession>
<gene>
    <name evidence="1" type="ORF">S03H2_04386</name>
</gene>
<organism evidence="1">
    <name type="scientific">marine sediment metagenome</name>
    <dbReference type="NCBI Taxonomy" id="412755"/>
    <lineage>
        <taxon>unclassified sequences</taxon>
        <taxon>metagenomes</taxon>
        <taxon>ecological metagenomes</taxon>
    </lineage>
</organism>
<dbReference type="AlphaFoldDB" id="X1ESV9"/>